<dbReference type="AlphaFoldDB" id="A0A1F5V2P7"/>
<dbReference type="STRING" id="1817864.A2Z21_04030"/>
<evidence type="ECO:0000313" key="7">
    <source>
        <dbReference type="EMBL" id="OGF57714.1"/>
    </source>
</evidence>
<feature type="transmembrane region" description="Helical" evidence="6">
    <location>
        <begin position="167"/>
        <end position="185"/>
    </location>
</feature>
<evidence type="ECO:0000256" key="3">
    <source>
        <dbReference type="ARBA" id="ARBA00022692"/>
    </source>
</evidence>
<keyword evidence="5 6" id="KW-0472">Membrane</keyword>
<evidence type="ECO:0000256" key="2">
    <source>
        <dbReference type="ARBA" id="ARBA00022475"/>
    </source>
</evidence>
<dbReference type="CDD" id="cd06581">
    <property type="entry name" value="TM_PBP1_LivM_like"/>
    <property type="match status" value="1"/>
</dbReference>
<dbReference type="InterPro" id="IPR001851">
    <property type="entry name" value="ABC_transp_permease"/>
</dbReference>
<dbReference type="InterPro" id="IPR043428">
    <property type="entry name" value="LivM-like"/>
</dbReference>
<evidence type="ECO:0000256" key="5">
    <source>
        <dbReference type="ARBA" id="ARBA00023136"/>
    </source>
</evidence>
<dbReference type="PANTHER" id="PTHR30482:SF20">
    <property type="entry name" value="HIGH-AFFINITY BRANCHED-CHAIN AMINO ACID TRANSPORT SYSTEM PERMEASE PROTEIN LIVM"/>
    <property type="match status" value="1"/>
</dbReference>
<dbReference type="EMBL" id="MFGX01000005">
    <property type="protein sequence ID" value="OGF57714.1"/>
    <property type="molecule type" value="Genomic_DNA"/>
</dbReference>
<name>A0A1F5V2P7_FRAXR</name>
<evidence type="ECO:0000256" key="6">
    <source>
        <dbReference type="SAM" id="Phobius"/>
    </source>
</evidence>
<gene>
    <name evidence="7" type="ORF">A2Z21_04030</name>
</gene>
<keyword evidence="3 6" id="KW-0812">Transmembrane</keyword>
<sequence length="332" mass="35947">MLHRRGRTRSYPIAVLLLLLLIASALVPQFFPKNSFLLSVLILANIWAILAMSWDILSGYAGQISFGHSFFFGLGGYTTAFLSVLYGWSPILVIALGGVVAALGGLLIAAPALRLRGPYLSLMTLVAALALDRLLRLLKPEIGIPGAEGAILCIPQCLLTYNTALKYYYSLGLMILIAGALYTLARSRIGLAFEAIRDDEEAAQAAGINTAKYKTLAFAISGFVAGVSGAFYVYHIGSASPSSLLDLEHSIEVIVAAVLGGMGTIIGPIFGAYFLVLVREYLRFLGGWRFFVLFAVALLVLFFVPRGVLPELRLKLRQWLQSGSGQRRNQKV</sequence>
<keyword evidence="2" id="KW-1003">Cell membrane</keyword>
<feature type="transmembrane region" description="Helical" evidence="6">
    <location>
        <begin position="91"/>
        <end position="110"/>
    </location>
</feature>
<protein>
    <recommendedName>
        <fullName evidence="9">Branched-chain amino acid ABC transporter permease</fullName>
    </recommendedName>
</protein>
<reference evidence="7 8" key="1">
    <citation type="journal article" date="2016" name="Nat. Commun.">
        <title>Thousands of microbial genomes shed light on interconnected biogeochemical processes in an aquifer system.</title>
        <authorList>
            <person name="Anantharaman K."/>
            <person name="Brown C.T."/>
            <person name="Hug L.A."/>
            <person name="Sharon I."/>
            <person name="Castelle C.J."/>
            <person name="Probst A.J."/>
            <person name="Thomas B.C."/>
            <person name="Singh A."/>
            <person name="Wilkins M.J."/>
            <person name="Karaoz U."/>
            <person name="Brodie E.L."/>
            <person name="Williams K.H."/>
            <person name="Hubbard S.S."/>
            <person name="Banfield J.F."/>
        </authorList>
    </citation>
    <scope>NUCLEOTIDE SEQUENCE [LARGE SCALE GENOMIC DNA]</scope>
    <source>
        <strain evidence="8">RBG_16_55_9</strain>
    </source>
</reference>
<feature type="transmembrane region" description="Helical" evidence="6">
    <location>
        <begin position="35"/>
        <end position="54"/>
    </location>
</feature>
<dbReference type="PANTHER" id="PTHR30482">
    <property type="entry name" value="HIGH-AFFINITY BRANCHED-CHAIN AMINO ACID TRANSPORT SYSTEM PERMEASE"/>
    <property type="match status" value="1"/>
</dbReference>
<keyword evidence="4 6" id="KW-1133">Transmembrane helix</keyword>
<comment type="subcellular location">
    <subcellularLocation>
        <location evidence="1">Cell membrane</location>
        <topology evidence="1">Multi-pass membrane protein</topology>
    </subcellularLocation>
</comment>
<organism evidence="7 8">
    <name type="scientific">Fraserbacteria sp. (strain RBG_16_55_9)</name>
    <dbReference type="NCBI Taxonomy" id="1817864"/>
    <lineage>
        <taxon>Bacteria</taxon>
        <taxon>Candidatus Fraseribacteriota</taxon>
    </lineage>
</organism>
<evidence type="ECO:0000313" key="8">
    <source>
        <dbReference type="Proteomes" id="UP000179157"/>
    </source>
</evidence>
<dbReference type="GO" id="GO:0005886">
    <property type="term" value="C:plasma membrane"/>
    <property type="evidence" value="ECO:0007669"/>
    <property type="project" value="UniProtKB-SubCell"/>
</dbReference>
<proteinExistence type="predicted"/>
<accession>A0A1F5V2P7</accession>
<evidence type="ECO:0000256" key="1">
    <source>
        <dbReference type="ARBA" id="ARBA00004651"/>
    </source>
</evidence>
<feature type="transmembrane region" description="Helical" evidence="6">
    <location>
        <begin position="216"/>
        <end position="234"/>
    </location>
</feature>
<dbReference type="GO" id="GO:0015658">
    <property type="term" value="F:branched-chain amino acid transmembrane transporter activity"/>
    <property type="evidence" value="ECO:0007669"/>
    <property type="project" value="InterPro"/>
</dbReference>
<dbReference type="Pfam" id="PF02653">
    <property type="entry name" value="BPD_transp_2"/>
    <property type="match status" value="1"/>
</dbReference>
<evidence type="ECO:0008006" key="9">
    <source>
        <dbReference type="Google" id="ProtNLM"/>
    </source>
</evidence>
<comment type="caution">
    <text evidence="7">The sequence shown here is derived from an EMBL/GenBank/DDBJ whole genome shotgun (WGS) entry which is preliminary data.</text>
</comment>
<feature type="transmembrane region" description="Helical" evidence="6">
    <location>
        <begin position="66"/>
        <end position="85"/>
    </location>
</feature>
<feature type="transmembrane region" description="Helical" evidence="6">
    <location>
        <begin position="290"/>
        <end position="309"/>
    </location>
</feature>
<evidence type="ECO:0000256" key="4">
    <source>
        <dbReference type="ARBA" id="ARBA00022989"/>
    </source>
</evidence>
<dbReference type="Proteomes" id="UP000179157">
    <property type="component" value="Unassembled WGS sequence"/>
</dbReference>
<feature type="transmembrane region" description="Helical" evidence="6">
    <location>
        <begin position="254"/>
        <end position="278"/>
    </location>
</feature>